<protein>
    <submittedName>
        <fullName evidence="1">Uncharacterized protein</fullName>
    </submittedName>
</protein>
<reference evidence="1 2" key="1">
    <citation type="submission" date="2020-08" db="EMBL/GenBank/DDBJ databases">
        <title>A Genomic Blueprint of the Chicken Gut Microbiome.</title>
        <authorList>
            <person name="Gilroy R."/>
            <person name="Ravi A."/>
            <person name="Getino M."/>
            <person name="Pursley I."/>
            <person name="Horton D.L."/>
            <person name="Alikhan N.-F."/>
            <person name="Baker D."/>
            <person name="Gharbi K."/>
            <person name="Hall N."/>
            <person name="Watson M."/>
            <person name="Adriaenssens E.M."/>
            <person name="Foster-Nyarko E."/>
            <person name="Jarju S."/>
            <person name="Secka A."/>
            <person name="Antonio M."/>
            <person name="Oren A."/>
            <person name="Chaudhuri R."/>
            <person name="La Ragione R.M."/>
            <person name="Hildebrand F."/>
            <person name="Pallen M.J."/>
        </authorList>
    </citation>
    <scope>NUCLEOTIDE SEQUENCE [LARGE SCALE GENOMIC DNA]</scope>
    <source>
        <strain evidence="1 2">Sa1YUN3</strain>
    </source>
</reference>
<sequence>MEFTEIGEKLGGLTADQAFELAKFGKDILSHTGIISLSSGLQNLIKDIINAEDWIFDENRSTIENLLHISVIADNLNEKCWGERKTPFGLIGLRTDNDYLGLKETTDIQTL</sequence>
<proteinExistence type="predicted"/>
<dbReference type="RefSeq" id="WP_191709435.1">
    <property type="nucleotide sequence ID" value="NZ_JACSPQ010000001.1"/>
</dbReference>
<evidence type="ECO:0000313" key="1">
    <source>
        <dbReference type="EMBL" id="MBD8001050.1"/>
    </source>
</evidence>
<organism evidence="1 2">
    <name type="scientific">Phocaeicola faecium</name>
    <dbReference type="NCBI Taxonomy" id="2762213"/>
    <lineage>
        <taxon>Bacteria</taxon>
        <taxon>Pseudomonadati</taxon>
        <taxon>Bacteroidota</taxon>
        <taxon>Bacteroidia</taxon>
        <taxon>Bacteroidales</taxon>
        <taxon>Bacteroidaceae</taxon>
        <taxon>Phocaeicola</taxon>
    </lineage>
</organism>
<dbReference type="Proteomes" id="UP000616346">
    <property type="component" value="Unassembled WGS sequence"/>
</dbReference>
<dbReference type="EMBL" id="JACSPQ010000001">
    <property type="protein sequence ID" value="MBD8001050.1"/>
    <property type="molecule type" value="Genomic_DNA"/>
</dbReference>
<name>A0ABR8V8H3_9BACT</name>
<accession>A0ABR8V8H3</accession>
<keyword evidence="2" id="KW-1185">Reference proteome</keyword>
<gene>
    <name evidence="1" type="ORF">H9626_02290</name>
</gene>
<comment type="caution">
    <text evidence="1">The sequence shown here is derived from an EMBL/GenBank/DDBJ whole genome shotgun (WGS) entry which is preliminary data.</text>
</comment>
<evidence type="ECO:0000313" key="2">
    <source>
        <dbReference type="Proteomes" id="UP000616346"/>
    </source>
</evidence>